<reference evidence="3" key="1">
    <citation type="submission" date="2016-10" db="EMBL/GenBank/DDBJ databases">
        <authorList>
            <person name="Varghese N."/>
            <person name="Submissions S."/>
        </authorList>
    </citation>
    <scope>NUCLEOTIDE SEQUENCE [LARGE SCALE GENOMIC DNA]</scope>
    <source>
        <strain evidence="3">LP51</strain>
    </source>
</reference>
<accession>A0A1I2QKJ6</accession>
<gene>
    <name evidence="2" type="ORF">SAMN05421739_10243</name>
</gene>
<dbReference type="EMBL" id="FOOT01000002">
    <property type="protein sequence ID" value="SFG28942.1"/>
    <property type="molecule type" value="Genomic_DNA"/>
</dbReference>
<dbReference type="AlphaFoldDB" id="A0A1I2QKJ6"/>
<dbReference type="OrthoDB" id="9806903at2"/>
<dbReference type="Proteomes" id="UP000198724">
    <property type="component" value="Unassembled WGS sequence"/>
</dbReference>
<evidence type="ECO:0000313" key="2">
    <source>
        <dbReference type="EMBL" id="SFG28942.1"/>
    </source>
</evidence>
<dbReference type="RefSeq" id="WP_092099533.1">
    <property type="nucleotide sequence ID" value="NZ_FOOT01000002.1"/>
</dbReference>
<feature type="domain" description="DUF4236" evidence="1">
    <location>
        <begin position="5"/>
        <end position="56"/>
    </location>
</feature>
<protein>
    <recommendedName>
        <fullName evidence="1">DUF4236 domain-containing protein</fullName>
    </recommendedName>
</protein>
<keyword evidence="3" id="KW-1185">Reference proteome</keyword>
<name>A0A1I2QKJ6_9BACT</name>
<proteinExistence type="predicted"/>
<dbReference type="STRING" id="1436961.SAMN05421739_10243"/>
<evidence type="ECO:0000313" key="3">
    <source>
        <dbReference type="Proteomes" id="UP000198724"/>
    </source>
</evidence>
<organism evidence="2 3">
    <name type="scientific">Pontibacter chinhatensis</name>
    <dbReference type="NCBI Taxonomy" id="1436961"/>
    <lineage>
        <taxon>Bacteria</taxon>
        <taxon>Pseudomonadati</taxon>
        <taxon>Bacteroidota</taxon>
        <taxon>Cytophagia</taxon>
        <taxon>Cytophagales</taxon>
        <taxon>Hymenobacteraceae</taxon>
        <taxon>Pontibacter</taxon>
    </lineage>
</organism>
<dbReference type="InterPro" id="IPR025330">
    <property type="entry name" value="DUF4236"/>
</dbReference>
<evidence type="ECO:0000259" key="1">
    <source>
        <dbReference type="Pfam" id="PF14020"/>
    </source>
</evidence>
<dbReference type="Pfam" id="PF14020">
    <property type="entry name" value="DUF4236"/>
    <property type="match status" value="1"/>
</dbReference>
<sequence>MSLFFRKTIKIGPLRLNFSRSGVGISIGVPGARIGKTATGKTYVSGGAPGTGIGFRKYIGGNKNSK</sequence>